<organism evidence="8 9">
    <name type="scientific">Paramuricea clavata</name>
    <name type="common">Red gorgonian</name>
    <name type="synonym">Violescent sea-whip</name>
    <dbReference type="NCBI Taxonomy" id="317549"/>
    <lineage>
        <taxon>Eukaryota</taxon>
        <taxon>Metazoa</taxon>
        <taxon>Cnidaria</taxon>
        <taxon>Anthozoa</taxon>
        <taxon>Octocorallia</taxon>
        <taxon>Malacalcyonacea</taxon>
        <taxon>Plexauridae</taxon>
        <taxon>Paramuricea</taxon>
    </lineage>
</organism>
<dbReference type="OrthoDB" id="203513at2759"/>
<dbReference type="PANTHER" id="PTHR13929:SF0">
    <property type="entry name" value="UBIA PRENYLTRANSFERASE DOMAIN-CONTAINING PROTEIN 1"/>
    <property type="match status" value="1"/>
</dbReference>
<dbReference type="InterPro" id="IPR000537">
    <property type="entry name" value="UbiA_prenyltransferase"/>
</dbReference>
<dbReference type="Proteomes" id="UP001152795">
    <property type="component" value="Unassembled WGS sequence"/>
</dbReference>
<keyword evidence="6" id="KW-1133">Transmembrane helix</keyword>
<keyword evidence="3" id="KW-0637">Prenyltransferase</keyword>
<keyword evidence="7" id="KW-0472">Membrane</keyword>
<keyword evidence="9" id="KW-1185">Reference proteome</keyword>
<evidence type="ECO:0000256" key="5">
    <source>
        <dbReference type="ARBA" id="ARBA00022692"/>
    </source>
</evidence>
<dbReference type="GO" id="GO:0004659">
    <property type="term" value="F:prenyltransferase activity"/>
    <property type="evidence" value="ECO:0007669"/>
    <property type="project" value="UniProtKB-KW"/>
</dbReference>
<gene>
    <name evidence="8" type="ORF">PACLA_8A059648</name>
</gene>
<dbReference type="GO" id="GO:0000139">
    <property type="term" value="C:Golgi membrane"/>
    <property type="evidence" value="ECO:0007669"/>
    <property type="project" value="TreeGrafter"/>
</dbReference>
<dbReference type="PANTHER" id="PTHR13929">
    <property type="entry name" value="1,4-DIHYDROXY-2-NAPHTHOATE OCTAPRENYLTRANSFERASE"/>
    <property type="match status" value="1"/>
</dbReference>
<dbReference type="Pfam" id="PF01040">
    <property type="entry name" value="UbiA"/>
    <property type="match status" value="1"/>
</dbReference>
<dbReference type="PIRSF" id="PIRSF005355">
    <property type="entry name" value="UBIAD1"/>
    <property type="match status" value="1"/>
</dbReference>
<dbReference type="AlphaFoldDB" id="A0A6S7K539"/>
<keyword evidence="4" id="KW-0808">Transferase</keyword>
<accession>A0A6S7K539</accession>
<evidence type="ECO:0000313" key="9">
    <source>
        <dbReference type="Proteomes" id="UP001152795"/>
    </source>
</evidence>
<evidence type="ECO:0000256" key="6">
    <source>
        <dbReference type="ARBA" id="ARBA00022989"/>
    </source>
</evidence>
<comment type="caution">
    <text evidence="8">The sequence shown here is derived from an EMBL/GenBank/DDBJ whole genome shotgun (WGS) entry which is preliminary data.</text>
</comment>
<evidence type="ECO:0000256" key="2">
    <source>
        <dbReference type="ARBA" id="ARBA00005985"/>
    </source>
</evidence>
<evidence type="ECO:0000256" key="7">
    <source>
        <dbReference type="ARBA" id="ARBA00023136"/>
    </source>
</evidence>
<evidence type="ECO:0000256" key="1">
    <source>
        <dbReference type="ARBA" id="ARBA00004141"/>
    </source>
</evidence>
<keyword evidence="5" id="KW-0812">Transmembrane</keyword>
<evidence type="ECO:0000313" key="8">
    <source>
        <dbReference type="EMBL" id="CAB4023442.1"/>
    </source>
</evidence>
<proteinExistence type="inferred from homology"/>
<dbReference type="EMBL" id="CACRXK020012503">
    <property type="protein sequence ID" value="CAB4023442.1"/>
    <property type="molecule type" value="Genomic_DNA"/>
</dbReference>
<dbReference type="GO" id="GO:0042371">
    <property type="term" value="P:vitamin K biosynthetic process"/>
    <property type="evidence" value="ECO:0007669"/>
    <property type="project" value="TreeGrafter"/>
</dbReference>
<evidence type="ECO:0000256" key="3">
    <source>
        <dbReference type="ARBA" id="ARBA00022602"/>
    </source>
</evidence>
<protein>
    <submittedName>
        <fullName evidence="8">UbiA prenyltransferase domain-containing 1 homolog</fullName>
    </submittedName>
</protein>
<comment type="subcellular location">
    <subcellularLocation>
        <location evidence="1">Membrane</location>
        <topology evidence="1">Multi-pass membrane protein</topology>
    </subcellularLocation>
</comment>
<comment type="similarity">
    <text evidence="2">Belongs to the UbiA prenyltransferase family.</text>
</comment>
<sequence>MFRFLYRNANSDGSFQRNVKTVFTSYLIALQPWSFSVSLAPVALGNVLSWREKSQFSLPIFLFSTIVVLSVHAASNAVHAYRDGHGKTDQERSGKADKERSKAMVQIGAVLYVLACVAMFVVTCISPAKMEHLALLFFGGLSASFLYTGGWSAKPHSALGDLLIIVMFAPIAVLFSYVAQCGQFDLKPVLYAMPLALNAEAIFHSENVRVMERDKGHGTVTTATVLGHRGSYVFYVFLLFTPYIIFSVMLIKGSLGFVFPLITLRGAFDLEKCFRQRKIETMPSRTARLNTYLAVIYILVTF</sequence>
<reference evidence="8" key="1">
    <citation type="submission" date="2020-04" db="EMBL/GenBank/DDBJ databases">
        <authorList>
            <person name="Alioto T."/>
            <person name="Alioto T."/>
            <person name="Gomez Garrido J."/>
        </authorList>
    </citation>
    <scope>NUCLEOTIDE SEQUENCE</scope>
    <source>
        <strain evidence="8">A484AB</strain>
    </source>
</reference>
<dbReference type="GO" id="GO:0005783">
    <property type="term" value="C:endoplasmic reticulum"/>
    <property type="evidence" value="ECO:0007669"/>
    <property type="project" value="TreeGrafter"/>
</dbReference>
<dbReference type="InterPro" id="IPR026046">
    <property type="entry name" value="UBIAD1"/>
</dbReference>
<name>A0A6S7K539_PARCT</name>
<evidence type="ECO:0000256" key="4">
    <source>
        <dbReference type="ARBA" id="ARBA00022679"/>
    </source>
</evidence>
<dbReference type="CDD" id="cd13962">
    <property type="entry name" value="PT_UbiA_UBIAD1"/>
    <property type="match status" value="1"/>
</dbReference>
<dbReference type="GO" id="GO:0009234">
    <property type="term" value="P:menaquinone biosynthetic process"/>
    <property type="evidence" value="ECO:0007669"/>
    <property type="project" value="TreeGrafter"/>
</dbReference>